<dbReference type="InterPro" id="IPR018297">
    <property type="entry name" value="A/G_cyclase_CS"/>
</dbReference>
<dbReference type="InterPro" id="IPR029787">
    <property type="entry name" value="Nucleotide_cyclase"/>
</dbReference>
<feature type="transmembrane region" description="Helical" evidence="25">
    <location>
        <begin position="675"/>
        <end position="695"/>
    </location>
</feature>
<keyword evidence="14" id="KW-0115">cAMP biosynthesis</keyword>
<keyword evidence="12" id="KW-0460">Magnesium</keyword>
<dbReference type="GO" id="GO:0007189">
    <property type="term" value="P:adenylate cyclase-activating G protein-coupled receptor signaling pathway"/>
    <property type="evidence" value="ECO:0007669"/>
    <property type="project" value="TreeGrafter"/>
</dbReference>
<comment type="cofactor">
    <cofactor evidence="2">
        <name>Mn(2+)</name>
        <dbReference type="ChEBI" id="CHEBI:29035"/>
    </cofactor>
</comment>
<protein>
    <recommendedName>
        <fullName evidence="19">Adenylate cyclase type 9</fullName>
        <ecNumber evidence="5">4.6.1.1</ecNumber>
    </recommendedName>
    <alternativeName>
        <fullName evidence="22">ATP pyrophosphate-lyase 9</fullName>
    </alternativeName>
    <alternativeName>
        <fullName evidence="20">Adenylate cyclase type IX</fullName>
    </alternativeName>
    <alternativeName>
        <fullName evidence="21">Adenylyl cyclase 9</fullName>
    </alternativeName>
</protein>
<dbReference type="PROSITE" id="PS50125">
    <property type="entry name" value="GUANYLATE_CYCLASE_2"/>
    <property type="match status" value="2"/>
</dbReference>
<evidence type="ECO:0000256" key="1">
    <source>
        <dbReference type="ARBA" id="ARBA00001593"/>
    </source>
</evidence>
<feature type="transmembrane region" description="Helical" evidence="25">
    <location>
        <begin position="135"/>
        <end position="156"/>
    </location>
</feature>
<evidence type="ECO:0000256" key="3">
    <source>
        <dbReference type="ARBA" id="ARBA00001946"/>
    </source>
</evidence>
<evidence type="ECO:0000256" key="23">
    <source>
        <dbReference type="RuleBase" id="RU000405"/>
    </source>
</evidence>
<feature type="transmembrane region" description="Helical" evidence="25">
    <location>
        <begin position="811"/>
        <end position="829"/>
    </location>
</feature>
<comment type="catalytic activity">
    <reaction evidence="1">
        <text>ATP = 3',5'-cyclic AMP + diphosphate</text>
        <dbReference type="Rhea" id="RHEA:15389"/>
        <dbReference type="ChEBI" id="CHEBI:30616"/>
        <dbReference type="ChEBI" id="CHEBI:33019"/>
        <dbReference type="ChEBI" id="CHEBI:58165"/>
        <dbReference type="EC" id="4.6.1.1"/>
    </reaction>
</comment>
<keyword evidence="17" id="KW-0464">Manganese</keyword>
<dbReference type="GO" id="GO:0004016">
    <property type="term" value="F:adenylate cyclase activity"/>
    <property type="evidence" value="ECO:0007669"/>
    <property type="project" value="UniProtKB-EC"/>
</dbReference>
<dbReference type="PANTHER" id="PTHR45627">
    <property type="entry name" value="ADENYLATE CYCLASE TYPE 1"/>
    <property type="match status" value="1"/>
</dbReference>
<comment type="caution">
    <text evidence="27">The sequence shown here is derived from an EMBL/GenBank/DDBJ whole genome shotgun (WGS) entry which is preliminary data.</text>
</comment>
<evidence type="ECO:0000256" key="13">
    <source>
        <dbReference type="ARBA" id="ARBA00022989"/>
    </source>
</evidence>
<evidence type="ECO:0000256" key="14">
    <source>
        <dbReference type="ARBA" id="ARBA00022998"/>
    </source>
</evidence>
<accession>A0AAW2I6C5</accession>
<dbReference type="FunFam" id="3.30.70.1230:FF:000014">
    <property type="entry name" value="adenylate cyclase type 9"/>
    <property type="match status" value="1"/>
</dbReference>
<evidence type="ECO:0000256" key="18">
    <source>
        <dbReference type="ARBA" id="ARBA00023239"/>
    </source>
</evidence>
<dbReference type="PANTHER" id="PTHR45627:SF8">
    <property type="entry name" value="ADENYLATE CYCLASE TYPE 9"/>
    <property type="match status" value="1"/>
</dbReference>
<keyword evidence="11" id="KW-0067">ATP-binding</keyword>
<dbReference type="GO" id="GO:0046872">
    <property type="term" value="F:metal ion binding"/>
    <property type="evidence" value="ECO:0007669"/>
    <property type="project" value="UniProtKB-KW"/>
</dbReference>
<evidence type="ECO:0000256" key="5">
    <source>
        <dbReference type="ARBA" id="ARBA00012201"/>
    </source>
</evidence>
<feature type="transmembrane region" description="Helical" evidence="25">
    <location>
        <begin position="973"/>
        <end position="992"/>
    </location>
</feature>
<keyword evidence="10" id="KW-0547">Nucleotide-binding</keyword>
<evidence type="ECO:0000256" key="6">
    <source>
        <dbReference type="ARBA" id="ARBA00022475"/>
    </source>
</evidence>
<evidence type="ECO:0000256" key="8">
    <source>
        <dbReference type="ARBA" id="ARBA00022723"/>
    </source>
</evidence>
<dbReference type="GO" id="GO:0006171">
    <property type="term" value="P:cAMP biosynthetic process"/>
    <property type="evidence" value="ECO:0007669"/>
    <property type="project" value="UniProtKB-KW"/>
</dbReference>
<dbReference type="CDD" id="cd07302">
    <property type="entry name" value="CHD"/>
    <property type="match status" value="2"/>
</dbReference>
<comment type="cofactor">
    <cofactor evidence="3">
        <name>Mg(2+)</name>
        <dbReference type="ChEBI" id="CHEBI:18420"/>
    </cofactor>
</comment>
<dbReference type="EC" id="4.6.1.1" evidence="5"/>
<keyword evidence="13 25" id="KW-1133">Transmembrane helix</keyword>
<evidence type="ECO:0000256" key="2">
    <source>
        <dbReference type="ARBA" id="ARBA00001936"/>
    </source>
</evidence>
<feature type="compositionally biased region" description="Basic and acidic residues" evidence="24">
    <location>
        <begin position="517"/>
        <end position="526"/>
    </location>
</feature>
<dbReference type="Pfam" id="PF00211">
    <property type="entry name" value="Guanylate_cyc"/>
    <property type="match status" value="2"/>
</dbReference>
<gene>
    <name evidence="27" type="ORF">PYX00_004871</name>
</gene>
<keyword evidence="18 23" id="KW-0456">Lyase</keyword>
<keyword evidence="9" id="KW-0677">Repeat</keyword>
<evidence type="ECO:0000256" key="24">
    <source>
        <dbReference type="SAM" id="MobiDB-lite"/>
    </source>
</evidence>
<evidence type="ECO:0000256" key="22">
    <source>
        <dbReference type="ARBA" id="ARBA00081427"/>
    </source>
</evidence>
<name>A0AAW2I6C5_9NEOP</name>
<reference evidence="27" key="1">
    <citation type="journal article" date="2024" name="Gigascience">
        <title>Chromosome-level genome of the poultry shaft louse Menopon gallinae provides insight into the host-switching and adaptive evolution of parasitic lice.</title>
        <authorList>
            <person name="Xu Y."/>
            <person name="Ma L."/>
            <person name="Liu S."/>
            <person name="Liang Y."/>
            <person name="Liu Q."/>
            <person name="He Z."/>
            <person name="Tian L."/>
            <person name="Duan Y."/>
            <person name="Cai W."/>
            <person name="Li H."/>
            <person name="Song F."/>
        </authorList>
    </citation>
    <scope>NUCLEOTIDE SEQUENCE</scope>
    <source>
        <strain evidence="27">Cailab_2023a</strain>
    </source>
</reference>
<comment type="similarity">
    <text evidence="23">Belongs to the adenylyl cyclase class-4/guanylyl cyclase family.</text>
</comment>
<keyword evidence="6" id="KW-1003">Cell membrane</keyword>
<dbReference type="FunFam" id="3.30.70.1230:FF:000008">
    <property type="entry name" value="Adenylate cyclase type 9"/>
    <property type="match status" value="1"/>
</dbReference>
<evidence type="ECO:0000256" key="4">
    <source>
        <dbReference type="ARBA" id="ARBA00004651"/>
    </source>
</evidence>
<feature type="transmembrane region" description="Helical" evidence="25">
    <location>
        <begin position="751"/>
        <end position="772"/>
    </location>
</feature>
<feature type="domain" description="Guanylate cyclase" evidence="26">
    <location>
        <begin position="1054"/>
        <end position="1195"/>
    </location>
</feature>
<feature type="transmembrane region" description="Helical" evidence="25">
    <location>
        <begin position="836"/>
        <end position="856"/>
    </location>
</feature>
<proteinExistence type="inferred from homology"/>
<dbReference type="EMBL" id="JARGDH010000002">
    <property type="protein sequence ID" value="KAL0277650.1"/>
    <property type="molecule type" value="Genomic_DNA"/>
</dbReference>
<feature type="transmembrane region" description="Helical" evidence="25">
    <location>
        <begin position="701"/>
        <end position="724"/>
    </location>
</feature>
<evidence type="ECO:0000256" key="12">
    <source>
        <dbReference type="ARBA" id="ARBA00022842"/>
    </source>
</evidence>
<evidence type="ECO:0000256" key="11">
    <source>
        <dbReference type="ARBA" id="ARBA00022840"/>
    </source>
</evidence>
<evidence type="ECO:0000256" key="17">
    <source>
        <dbReference type="ARBA" id="ARBA00023211"/>
    </source>
</evidence>
<sequence length="1240" mass="141439">MTRMKSEFIDSAKDKLTSTSVDFKNIDSDSGDEIQFLVAAWILFLTFRNIYNNRSTLVAGGAAVHLVVTSLLFTFSGGTSTVSHFTMMCYVILAIYTIFPLPPYISLIICVLFSISFEVITLLVQRKITTFGFGFIIRILCHICVHVIGFHILVMTHVRVRGTFMKVGQRLLVRQQLEMEKQLKEKMIHSVMPPKVAAWLLSTENCENSSIQRHANHPDFGSLFRPFNMSRMDNVSILFADIVGFTKMSSNKTAEEIVDILNDLFERFDDLCMENGCEKISTLGDCYYCVSGCPEPRSDHAKCCVEMGLGMIEAIQEFDEERNEDVNMRVGVHTGTVLCGVVGTRRFKFDVWSNDVTFANKLESTGIPGRVHISEQTAEFLDGIYKLEERQVVEGLKTYLIETRVKDIVRDMIPLVRTPVKFHENENVRETSKRPHYLSLITENRLKFTSLPNVLTSNNPTTDMDVKNGSSKWSSFTRLKKNVTNYNSASEVESMLCTRNTIAVGPRSSASSLCKLEVPRTRRNPEELSLSPSVNSRKDSGIRSTSRRSSIQQQIYLMNGGTQGELLTHRVSGYYTSSQSSLAPLDSDCENVAKSGESGNMGSYSRSRKQSDLQLVRCINDVSQNSYIVEIPLHSVRLFFKDEKTEKEYRKNAYKIHENPSDSPVTLSTTRFNTYFDILISAFVLFCTTISLYVLYIPSAYFVVVSVSALLIEIIALLMCLILVRKTNSNKFNESANSLDRRVVNLFSKWYAWHVFGGILVSLPVIVILTNFTCHSIDSVDVSAVKNYSFDFLNTPENKKIIWNVELRDDYYTFLILIALAHFCNYIQLNCYMKSSIALITGIIYLVVVNSENYQYHNKNYIAAVFVSQFLQRNIFSSPVENTTYQEIALCCKEFKEIMTNLSDGFDAFRYHNLGSEFLHLFYSKHDSLNKYYVTNEGYEFLSNLNKSTLVSWSEGDWISNVLYDISNQVLNYNSYETILNIFIILILVILLNREFEISYRMSYYCNSESNKDKMRVQNMKDQADWLLENIIPKYVISELKNRAKYCENHSNVGIIFASIVNFNKLYDETYSGGKEYLRVLNELISDFDELLIREDQFKNVDKIKTIGSTFMGASGLNPEMRKKSRSEHEHIFELMEFALAMYRVVDEFNSDLLGFNLILRVGFNVGEVTAGVIGTSKLFYDIWGDAVNVASRMDSTGVDGRIQVPYSTLSILSPRYNFEPRGSVYVKGKGDLSVYLLKT</sequence>
<dbReference type="GO" id="GO:0005524">
    <property type="term" value="F:ATP binding"/>
    <property type="evidence" value="ECO:0007669"/>
    <property type="project" value="UniProtKB-KW"/>
</dbReference>
<feature type="transmembrane region" description="Helical" evidence="25">
    <location>
        <begin position="58"/>
        <end position="76"/>
    </location>
</feature>
<keyword evidence="7 25" id="KW-0812">Transmembrane</keyword>
<dbReference type="Gene3D" id="3.30.70.1230">
    <property type="entry name" value="Nucleotide cyclase"/>
    <property type="match status" value="2"/>
</dbReference>
<keyword evidence="8" id="KW-0479">Metal-binding</keyword>
<evidence type="ECO:0000256" key="25">
    <source>
        <dbReference type="SAM" id="Phobius"/>
    </source>
</evidence>
<evidence type="ECO:0000256" key="19">
    <source>
        <dbReference type="ARBA" id="ARBA00070496"/>
    </source>
</evidence>
<organism evidence="27">
    <name type="scientific">Menopon gallinae</name>
    <name type="common">poultry shaft louse</name>
    <dbReference type="NCBI Taxonomy" id="328185"/>
    <lineage>
        <taxon>Eukaryota</taxon>
        <taxon>Metazoa</taxon>
        <taxon>Ecdysozoa</taxon>
        <taxon>Arthropoda</taxon>
        <taxon>Hexapoda</taxon>
        <taxon>Insecta</taxon>
        <taxon>Pterygota</taxon>
        <taxon>Neoptera</taxon>
        <taxon>Paraneoptera</taxon>
        <taxon>Psocodea</taxon>
        <taxon>Troctomorpha</taxon>
        <taxon>Phthiraptera</taxon>
        <taxon>Amblycera</taxon>
        <taxon>Menoponidae</taxon>
        <taxon>Menopon</taxon>
    </lineage>
</organism>
<evidence type="ECO:0000256" key="16">
    <source>
        <dbReference type="ARBA" id="ARBA00023180"/>
    </source>
</evidence>
<feature type="domain" description="Guanylate cyclase" evidence="26">
    <location>
        <begin position="236"/>
        <end position="363"/>
    </location>
</feature>
<dbReference type="InterPro" id="IPR001054">
    <property type="entry name" value="A/G_cyclase"/>
</dbReference>
<evidence type="ECO:0000259" key="26">
    <source>
        <dbReference type="PROSITE" id="PS50125"/>
    </source>
</evidence>
<comment type="subcellular location">
    <subcellularLocation>
        <location evidence="4">Cell membrane</location>
        <topology evidence="4">Multi-pass membrane protein</topology>
    </subcellularLocation>
</comment>
<dbReference type="SUPFAM" id="SSF55073">
    <property type="entry name" value="Nucleotide cyclase"/>
    <property type="match status" value="2"/>
</dbReference>
<evidence type="ECO:0000256" key="21">
    <source>
        <dbReference type="ARBA" id="ARBA00081232"/>
    </source>
</evidence>
<evidence type="ECO:0000256" key="10">
    <source>
        <dbReference type="ARBA" id="ARBA00022741"/>
    </source>
</evidence>
<dbReference type="GO" id="GO:0005886">
    <property type="term" value="C:plasma membrane"/>
    <property type="evidence" value="ECO:0007669"/>
    <property type="project" value="UniProtKB-SubCell"/>
</dbReference>
<evidence type="ECO:0000256" key="9">
    <source>
        <dbReference type="ARBA" id="ARBA00022737"/>
    </source>
</evidence>
<dbReference type="GO" id="GO:0035556">
    <property type="term" value="P:intracellular signal transduction"/>
    <property type="evidence" value="ECO:0007669"/>
    <property type="project" value="InterPro"/>
</dbReference>
<evidence type="ECO:0000256" key="7">
    <source>
        <dbReference type="ARBA" id="ARBA00022692"/>
    </source>
</evidence>
<evidence type="ECO:0000313" key="27">
    <source>
        <dbReference type="EMBL" id="KAL0277650.1"/>
    </source>
</evidence>
<feature type="region of interest" description="Disordered" evidence="24">
    <location>
        <begin position="516"/>
        <end position="549"/>
    </location>
</feature>
<keyword evidence="16" id="KW-0325">Glycoprotein</keyword>
<evidence type="ECO:0000256" key="20">
    <source>
        <dbReference type="ARBA" id="ARBA00081225"/>
    </source>
</evidence>
<keyword evidence="15 25" id="KW-0472">Membrane</keyword>
<evidence type="ECO:0000256" key="15">
    <source>
        <dbReference type="ARBA" id="ARBA00023136"/>
    </source>
</evidence>
<dbReference type="AlphaFoldDB" id="A0AAW2I6C5"/>
<dbReference type="SMART" id="SM00044">
    <property type="entry name" value="CYCc"/>
    <property type="match status" value="2"/>
</dbReference>
<dbReference type="PROSITE" id="PS00452">
    <property type="entry name" value="GUANYLATE_CYCLASE_1"/>
    <property type="match status" value="2"/>
</dbReference>